<organism evidence="2 3">
    <name type="scientific">Reichenbachiella agarivorans</name>
    <dbReference type="NCBI Taxonomy" id="2979464"/>
    <lineage>
        <taxon>Bacteria</taxon>
        <taxon>Pseudomonadati</taxon>
        <taxon>Bacteroidota</taxon>
        <taxon>Cytophagia</taxon>
        <taxon>Cytophagales</taxon>
        <taxon>Reichenbachiellaceae</taxon>
        <taxon>Reichenbachiella</taxon>
    </lineage>
</organism>
<dbReference type="Gene3D" id="3.30.750.44">
    <property type="match status" value="1"/>
</dbReference>
<gene>
    <name evidence="2" type="ORF">N6H18_15380</name>
</gene>
<dbReference type="SUPFAM" id="SSF52096">
    <property type="entry name" value="ClpP/crotonase"/>
    <property type="match status" value="1"/>
</dbReference>
<dbReference type="InterPro" id="IPR028204">
    <property type="entry name" value="Tricorn_C1"/>
</dbReference>
<dbReference type="PANTHER" id="PTHR11261:SF3">
    <property type="entry name" value="RETINOL-BINDING PROTEIN 3"/>
    <property type="match status" value="1"/>
</dbReference>
<reference evidence="2" key="1">
    <citation type="submission" date="2022-09" db="EMBL/GenBank/DDBJ databases">
        <title>Comparative genomics and taxonomic characterization of three novel marine species of genus Reichenbachiella exhibiting antioxidant and polysaccharide degradation activities.</title>
        <authorList>
            <person name="Muhammad N."/>
            <person name="Lee Y.-J."/>
            <person name="Ko J."/>
            <person name="Kim S.-G."/>
        </authorList>
    </citation>
    <scope>NUCLEOTIDE SEQUENCE</scope>
    <source>
        <strain evidence="2">BKB1-1</strain>
    </source>
</reference>
<sequence>MNRKIVILSMVLGLSSCEELFFEDEVSSTSPQTNLDYLWNEVDKKYSFFEVKNIDWEEEKTRHEAMIYEGMSDDSLFQVLGSMMTELRDDHTNLISSFNVSFFGVRFNAQDNFDFRIIQDNYLPRDYYISGPFTHDFIANNQIGYIRFPSFTGTINFTNLGFILDRYKDTEGLIFDLRENGGGAVSDVFALLSRLIDEETLIYQSRIRNGKEHSDFSELESAYLEPYPGTRYTHRPVVFLIDRGTYSAGSFTSLATKAIPNITLIGDTTGGGLGLPNGGQLPNGWRYRFSITQAFTNEQASKLEAGLESEVNADNYENGVPPDIYAIMDWTNMDTDEVLERAIDEILK</sequence>
<feature type="domain" description="Tail specific protease" evidence="1">
    <location>
        <begin position="110"/>
        <end position="314"/>
    </location>
</feature>
<dbReference type="Gene3D" id="3.90.226.10">
    <property type="entry name" value="2-enoyl-CoA Hydratase, Chain A, domain 1"/>
    <property type="match status" value="1"/>
</dbReference>
<evidence type="ECO:0000259" key="1">
    <source>
        <dbReference type="SMART" id="SM00245"/>
    </source>
</evidence>
<evidence type="ECO:0000313" key="2">
    <source>
        <dbReference type="EMBL" id="UXP31730.1"/>
    </source>
</evidence>
<name>A0ABY6CMI2_9BACT</name>
<dbReference type="Proteomes" id="UP001065174">
    <property type="component" value="Chromosome"/>
</dbReference>
<dbReference type="SMART" id="SM00245">
    <property type="entry name" value="TSPc"/>
    <property type="match status" value="1"/>
</dbReference>
<proteinExistence type="predicted"/>
<dbReference type="RefSeq" id="WP_262309169.1">
    <property type="nucleotide sequence ID" value="NZ_CP106679.1"/>
</dbReference>
<dbReference type="PANTHER" id="PTHR11261">
    <property type="entry name" value="INTERPHOTORECEPTOR RETINOID-BINDING PROTEIN"/>
    <property type="match status" value="1"/>
</dbReference>
<evidence type="ECO:0000313" key="3">
    <source>
        <dbReference type="Proteomes" id="UP001065174"/>
    </source>
</evidence>
<dbReference type="InterPro" id="IPR029045">
    <property type="entry name" value="ClpP/crotonase-like_dom_sf"/>
</dbReference>
<dbReference type="Pfam" id="PF14684">
    <property type="entry name" value="Tricorn_C1"/>
    <property type="match status" value="1"/>
</dbReference>
<dbReference type="Pfam" id="PF03572">
    <property type="entry name" value="Peptidase_S41"/>
    <property type="match status" value="1"/>
</dbReference>
<dbReference type="InterPro" id="IPR005151">
    <property type="entry name" value="Tail-specific_protease"/>
</dbReference>
<dbReference type="PROSITE" id="PS51257">
    <property type="entry name" value="PROKAR_LIPOPROTEIN"/>
    <property type="match status" value="1"/>
</dbReference>
<keyword evidence="3" id="KW-1185">Reference proteome</keyword>
<dbReference type="CDD" id="cd07563">
    <property type="entry name" value="Peptidase_S41_IRBP"/>
    <property type="match status" value="1"/>
</dbReference>
<dbReference type="EMBL" id="CP106679">
    <property type="protein sequence ID" value="UXP31730.1"/>
    <property type="molecule type" value="Genomic_DNA"/>
</dbReference>
<accession>A0ABY6CMI2</accession>
<protein>
    <submittedName>
        <fullName evidence="2">S41 family peptidase</fullName>
    </submittedName>
</protein>